<dbReference type="GO" id="GO:0016787">
    <property type="term" value="F:hydrolase activity"/>
    <property type="evidence" value="ECO:0007669"/>
    <property type="project" value="UniProtKB-KW"/>
</dbReference>
<dbReference type="PANTHER" id="PTHR46623">
    <property type="entry name" value="CARBOXYMETHYLENEBUTENOLIDASE-RELATED"/>
    <property type="match status" value="1"/>
</dbReference>
<dbReference type="Gene3D" id="3.40.50.1820">
    <property type="entry name" value="alpha/beta hydrolase"/>
    <property type="match status" value="1"/>
</dbReference>
<evidence type="ECO:0000313" key="3">
    <source>
        <dbReference type="EMBL" id="TCK59938.1"/>
    </source>
</evidence>
<accession>A0A4R1K6Q8</accession>
<feature type="signal peptide" evidence="1">
    <location>
        <begin position="1"/>
        <end position="19"/>
    </location>
</feature>
<reference evidence="3 4" key="1">
    <citation type="submission" date="2019-03" db="EMBL/GenBank/DDBJ databases">
        <title>Genomic Encyclopedia of Type Strains, Phase IV (KMG-IV): sequencing the most valuable type-strain genomes for metagenomic binning, comparative biology and taxonomic classification.</title>
        <authorList>
            <person name="Goeker M."/>
        </authorList>
    </citation>
    <scope>NUCLEOTIDE SEQUENCE [LARGE SCALE GENOMIC DNA]</scope>
    <source>
        <strain evidence="3 4">DSM 24984</strain>
    </source>
</reference>
<dbReference type="InterPro" id="IPR029058">
    <property type="entry name" value="AB_hydrolase_fold"/>
</dbReference>
<keyword evidence="1" id="KW-0732">Signal</keyword>
<keyword evidence="3" id="KW-0378">Hydrolase</keyword>
<dbReference type="SUPFAM" id="SSF53474">
    <property type="entry name" value="alpha/beta-Hydrolases"/>
    <property type="match status" value="1"/>
</dbReference>
<dbReference type="EMBL" id="SMGG01000005">
    <property type="protein sequence ID" value="TCK59938.1"/>
    <property type="molecule type" value="Genomic_DNA"/>
</dbReference>
<dbReference type="InterPro" id="IPR051049">
    <property type="entry name" value="Dienelactone_hydrolase-like"/>
</dbReference>
<keyword evidence="4" id="KW-1185">Reference proteome</keyword>
<protein>
    <submittedName>
        <fullName evidence="3">Dienelactone hydrolase</fullName>
    </submittedName>
</protein>
<evidence type="ECO:0000256" key="1">
    <source>
        <dbReference type="SAM" id="SignalP"/>
    </source>
</evidence>
<sequence>MKFLTVLFTVFLMASAAFAGQNVVYKSGDGEYESYYAPVSASAPLVFMIQDWDGITDYEIKRAEMLNKLGYSVFAIDMFGKGIRPAAVEDRKRLTGELYADRAKMRRLLDAGYAKAKELGANVSNAVMMGYCFGGAVALEYARAGAPLKAFIPFHGGLATPAGQDFAKTKGEIVVFHGTADASVSMKEFAGLAEELEKAGIRHEMHTYSGAPHAFTVFGSPAYRADADRKSWLRFTEYLGEIFKK</sequence>
<gene>
    <name evidence="3" type="ORF">C8D98_2107</name>
</gene>
<proteinExistence type="predicted"/>
<dbReference type="OrthoDB" id="9787933at2"/>
<feature type="domain" description="Dienelactone hydrolase" evidence="2">
    <location>
        <begin position="36"/>
        <end position="242"/>
    </location>
</feature>
<comment type="caution">
    <text evidence="3">The sequence shown here is derived from an EMBL/GenBank/DDBJ whole genome shotgun (WGS) entry which is preliminary data.</text>
</comment>
<dbReference type="Pfam" id="PF01738">
    <property type="entry name" value="DLH"/>
    <property type="match status" value="1"/>
</dbReference>
<organism evidence="3 4">
    <name type="scientific">Seleniivibrio woodruffii</name>
    <dbReference type="NCBI Taxonomy" id="1078050"/>
    <lineage>
        <taxon>Bacteria</taxon>
        <taxon>Pseudomonadati</taxon>
        <taxon>Deferribacterota</taxon>
        <taxon>Deferribacteres</taxon>
        <taxon>Deferribacterales</taxon>
        <taxon>Geovibrionaceae</taxon>
        <taxon>Seleniivibrio</taxon>
    </lineage>
</organism>
<dbReference type="PANTHER" id="PTHR46623:SF6">
    <property type="entry name" value="ALPHA_BETA-HYDROLASES SUPERFAMILY PROTEIN"/>
    <property type="match status" value="1"/>
</dbReference>
<evidence type="ECO:0000313" key="4">
    <source>
        <dbReference type="Proteomes" id="UP000294614"/>
    </source>
</evidence>
<name>A0A4R1K6Q8_9BACT</name>
<dbReference type="InterPro" id="IPR002925">
    <property type="entry name" value="Dienelactn_hydro"/>
</dbReference>
<evidence type="ECO:0000259" key="2">
    <source>
        <dbReference type="Pfam" id="PF01738"/>
    </source>
</evidence>
<feature type="chain" id="PRO_5020591084" evidence="1">
    <location>
        <begin position="20"/>
        <end position="245"/>
    </location>
</feature>
<dbReference type="Proteomes" id="UP000294614">
    <property type="component" value="Unassembled WGS sequence"/>
</dbReference>
<dbReference type="AlphaFoldDB" id="A0A4R1K6Q8"/>
<dbReference type="RefSeq" id="WP_132874087.1">
    <property type="nucleotide sequence ID" value="NZ_SMGG01000005.1"/>
</dbReference>